<reference evidence="3" key="2">
    <citation type="submission" date="2023-11" db="EMBL/GenBank/DDBJ databases">
        <authorList>
            <person name="Beijen E."/>
            <person name="Ohm R.A."/>
        </authorList>
    </citation>
    <scope>NUCLEOTIDE SEQUENCE</scope>
    <source>
        <strain evidence="3">CBS 150709</strain>
    </source>
</reference>
<dbReference type="GO" id="GO:1990871">
    <property type="term" value="C:Vma12-Vma22 assembly complex"/>
    <property type="evidence" value="ECO:0007669"/>
    <property type="project" value="TreeGrafter"/>
</dbReference>
<proteinExistence type="predicted"/>
<comment type="caution">
    <text evidence="4">The sequence shown here is derived from an EMBL/GenBank/DDBJ whole genome shotgun (WGS) entry which is preliminary data.</text>
</comment>
<evidence type="ECO:0000256" key="2">
    <source>
        <dbReference type="SAM" id="MobiDB-lite"/>
    </source>
</evidence>
<dbReference type="PANTHER" id="PTHR31996">
    <property type="entry name" value="COILED-COIL DOMAIN-CONTAINING PROTEIN 115"/>
    <property type="match status" value="1"/>
</dbReference>
<feature type="region of interest" description="Disordered" evidence="2">
    <location>
        <begin position="208"/>
        <end position="233"/>
    </location>
</feature>
<gene>
    <name evidence="3" type="ORF">Purlil1_5417</name>
    <name evidence="4" type="ORF">VFPBJ_01156</name>
</gene>
<dbReference type="EMBL" id="LSBH01000001">
    <property type="protein sequence ID" value="OAQ87116.1"/>
    <property type="molecule type" value="Genomic_DNA"/>
</dbReference>
<organism evidence="4 5">
    <name type="scientific">Purpureocillium lilacinum</name>
    <name type="common">Paecilomyces lilacinus</name>
    <dbReference type="NCBI Taxonomy" id="33203"/>
    <lineage>
        <taxon>Eukaryota</taxon>
        <taxon>Fungi</taxon>
        <taxon>Dikarya</taxon>
        <taxon>Ascomycota</taxon>
        <taxon>Pezizomycotina</taxon>
        <taxon>Sordariomycetes</taxon>
        <taxon>Hypocreomycetidae</taxon>
        <taxon>Hypocreales</taxon>
        <taxon>Ophiocordycipitaceae</taxon>
        <taxon>Purpureocillium</taxon>
    </lineage>
</organism>
<dbReference type="AlphaFoldDB" id="A0A179HA13"/>
<dbReference type="Pfam" id="PF21730">
    <property type="entry name" value="Vma22_CCDC115"/>
    <property type="match status" value="1"/>
</dbReference>
<dbReference type="Proteomes" id="UP000078240">
    <property type="component" value="Unassembled WGS sequence"/>
</dbReference>
<reference evidence="4 5" key="1">
    <citation type="submission" date="2016-01" db="EMBL/GenBank/DDBJ databases">
        <title>Biosynthesis of antibiotic leucinostatins and their inhibition on Phytophthora in bio-control Purpureocillium lilacinum.</title>
        <authorList>
            <person name="Wang G."/>
            <person name="Liu Z."/>
            <person name="Lin R."/>
            <person name="Li E."/>
            <person name="Mao Z."/>
            <person name="Ling J."/>
            <person name="Yin W."/>
            <person name="Xie B."/>
        </authorList>
    </citation>
    <scope>NUCLEOTIDE SEQUENCE [LARGE SCALE GENOMIC DNA]</scope>
    <source>
        <strain evidence="4">PLBJ-1</strain>
    </source>
</reference>
<dbReference type="InterPro" id="IPR040357">
    <property type="entry name" value="Vma22/CCDC115"/>
</dbReference>
<accession>A0A179HA13</accession>
<dbReference type="GO" id="GO:0070072">
    <property type="term" value="P:vacuolar proton-transporting V-type ATPase complex assembly"/>
    <property type="evidence" value="ECO:0007669"/>
    <property type="project" value="InterPro"/>
</dbReference>
<dbReference type="PANTHER" id="PTHR31996:SF2">
    <property type="entry name" value="COILED-COIL DOMAIN-CONTAINING PROTEIN 115"/>
    <property type="match status" value="1"/>
</dbReference>
<evidence type="ECO:0000313" key="5">
    <source>
        <dbReference type="Proteomes" id="UP000078240"/>
    </source>
</evidence>
<name>A0A179HA13_PURLI</name>
<feature type="compositionally biased region" description="Basic and acidic residues" evidence="2">
    <location>
        <begin position="132"/>
        <end position="142"/>
    </location>
</feature>
<evidence type="ECO:0000313" key="4">
    <source>
        <dbReference type="EMBL" id="OAQ87116.1"/>
    </source>
</evidence>
<reference evidence="3 6" key="3">
    <citation type="journal article" date="2024" name="Microbiol. Resour. Announc.">
        <title>Genome annotations for the ascomycete fungi Trichoderma harzianum, Trichoderma aggressivum, and Purpureocillium lilacinum.</title>
        <authorList>
            <person name="Beijen E.P.W."/>
            <person name="Ohm R.A."/>
        </authorList>
    </citation>
    <scope>NUCLEOTIDE SEQUENCE [LARGE SCALE GENOMIC DNA]</scope>
    <source>
        <strain evidence="3 6">CBS 150709</strain>
    </source>
</reference>
<dbReference type="GO" id="GO:0051082">
    <property type="term" value="F:unfolded protein binding"/>
    <property type="evidence" value="ECO:0007669"/>
    <property type="project" value="TreeGrafter"/>
</dbReference>
<evidence type="ECO:0000256" key="1">
    <source>
        <dbReference type="ARBA" id="ARBA00093634"/>
    </source>
</evidence>
<sequence length="233" mass="26061">MTGTEEENEQQLQQQHHIDALLQRYLTLLDEYTSLRTELSRLQTGVYQDLARANFAAERGMRYGADYYDERMQALRMLRVDVPAKAAHFAVEAVGDLRGGEEAKVDGKEESAGEQEGKDMKHEDDSEEEEKEKDSEAPPRVKDPLRWFGILTPQALRSAQARSVEAVERVIPRLASVDAEMAAVEIEVRRARKKRAKALAMIGKRNGEADAVDQKSVAPGGMATARHIEEQAA</sequence>
<keyword evidence="6" id="KW-1185">Reference proteome</keyword>
<protein>
    <recommendedName>
        <fullName evidence="1">Vacuolar ATPase assembly protein VMA22</fullName>
    </recommendedName>
</protein>
<feature type="region of interest" description="Disordered" evidence="2">
    <location>
        <begin position="100"/>
        <end position="142"/>
    </location>
</feature>
<evidence type="ECO:0000313" key="6">
    <source>
        <dbReference type="Proteomes" id="UP001287286"/>
    </source>
</evidence>
<dbReference type="EMBL" id="JAWRVI010000016">
    <property type="protein sequence ID" value="KAK4090246.1"/>
    <property type="molecule type" value="Genomic_DNA"/>
</dbReference>
<dbReference type="Proteomes" id="UP001287286">
    <property type="component" value="Unassembled WGS sequence"/>
</dbReference>
<evidence type="ECO:0000313" key="3">
    <source>
        <dbReference type="EMBL" id="KAK4090246.1"/>
    </source>
</evidence>
<feature type="compositionally biased region" description="Basic and acidic residues" evidence="2">
    <location>
        <begin position="100"/>
        <end position="124"/>
    </location>
</feature>